<dbReference type="PANTHER" id="PTHR44858">
    <property type="entry name" value="TETRATRICOPEPTIDE REPEAT PROTEIN 6"/>
    <property type="match status" value="1"/>
</dbReference>
<dbReference type="SUPFAM" id="SSF48452">
    <property type="entry name" value="TPR-like"/>
    <property type="match status" value="1"/>
</dbReference>
<dbReference type="PANTHER" id="PTHR44858:SF1">
    <property type="entry name" value="UDP-N-ACETYLGLUCOSAMINE--PEPTIDE N-ACETYLGLUCOSAMINYLTRANSFERASE SPINDLY-RELATED"/>
    <property type="match status" value="1"/>
</dbReference>
<evidence type="ECO:0000256" key="2">
    <source>
        <dbReference type="ARBA" id="ARBA00022803"/>
    </source>
</evidence>
<dbReference type="RefSeq" id="WP_132317634.1">
    <property type="nucleotide sequence ID" value="NZ_FWZT01000005.1"/>
</dbReference>
<dbReference type="InterPro" id="IPR011990">
    <property type="entry name" value="TPR-like_helical_dom_sf"/>
</dbReference>
<dbReference type="PROSITE" id="PS50005">
    <property type="entry name" value="TPR"/>
    <property type="match status" value="1"/>
</dbReference>
<dbReference type="Gene3D" id="1.25.40.10">
    <property type="entry name" value="Tetratricopeptide repeat domain"/>
    <property type="match status" value="1"/>
</dbReference>
<proteinExistence type="predicted"/>
<organism evidence="6 7">
    <name type="scientific">Pseudobacteriovorax antillogorgiicola</name>
    <dbReference type="NCBI Taxonomy" id="1513793"/>
    <lineage>
        <taxon>Bacteria</taxon>
        <taxon>Pseudomonadati</taxon>
        <taxon>Bdellovibrionota</taxon>
        <taxon>Oligoflexia</taxon>
        <taxon>Oligoflexales</taxon>
        <taxon>Pseudobacteriovoracaceae</taxon>
        <taxon>Pseudobacteriovorax</taxon>
    </lineage>
</organism>
<keyword evidence="1" id="KW-0677">Repeat</keyword>
<dbReference type="InterPro" id="IPR019734">
    <property type="entry name" value="TPR_rpt"/>
</dbReference>
<reference evidence="7" key="1">
    <citation type="submission" date="2017-04" db="EMBL/GenBank/DDBJ databases">
        <authorList>
            <person name="Varghese N."/>
            <person name="Submissions S."/>
        </authorList>
    </citation>
    <scope>NUCLEOTIDE SEQUENCE [LARGE SCALE GENOMIC DNA]</scope>
    <source>
        <strain evidence="7">RKEM611</strain>
    </source>
</reference>
<keyword evidence="7" id="KW-1185">Reference proteome</keyword>
<name>A0A1Y6BM65_9BACT</name>
<evidence type="ECO:0000313" key="7">
    <source>
        <dbReference type="Proteomes" id="UP000192907"/>
    </source>
</evidence>
<keyword evidence="4" id="KW-0175">Coiled coil</keyword>
<dbReference type="STRING" id="1513793.SAMN06296036_10517"/>
<dbReference type="EMBL" id="FWZT01000005">
    <property type="protein sequence ID" value="SMF10644.1"/>
    <property type="molecule type" value="Genomic_DNA"/>
</dbReference>
<keyword evidence="2 3" id="KW-0802">TPR repeat</keyword>
<dbReference type="AlphaFoldDB" id="A0A1Y6BM65"/>
<keyword evidence="5" id="KW-0812">Transmembrane</keyword>
<evidence type="ECO:0000256" key="1">
    <source>
        <dbReference type="ARBA" id="ARBA00022737"/>
    </source>
</evidence>
<keyword evidence="5" id="KW-0472">Membrane</keyword>
<evidence type="ECO:0000313" key="6">
    <source>
        <dbReference type="EMBL" id="SMF10644.1"/>
    </source>
</evidence>
<dbReference type="OrthoDB" id="9792573at2"/>
<dbReference type="SMART" id="SM00028">
    <property type="entry name" value="TPR"/>
    <property type="match status" value="2"/>
</dbReference>
<evidence type="ECO:0000256" key="4">
    <source>
        <dbReference type="SAM" id="Coils"/>
    </source>
</evidence>
<accession>A0A1Y6BM65</accession>
<protein>
    <submittedName>
        <fullName evidence="6">Uncharacterized protein</fullName>
    </submittedName>
</protein>
<evidence type="ECO:0000256" key="3">
    <source>
        <dbReference type="PROSITE-ProRule" id="PRU00339"/>
    </source>
</evidence>
<dbReference type="InterPro" id="IPR050498">
    <property type="entry name" value="Ycf3"/>
</dbReference>
<feature type="coiled-coil region" evidence="4">
    <location>
        <begin position="119"/>
        <end position="153"/>
    </location>
</feature>
<sequence>MSRILFLVAILGLAGVARGQDKADKQEPLDIDKPIFKPFIERYILDELKNIRADQQHLKAETYQLLSSTELKASDRAIRYTTDTVNNVFFIITAAASLVVLLGWRSIKDIRENVADTVENRVLKLTQEYEQRLDKLEQKLKTRSEQIIATQQEVANANQIHALWMRSGLEENPQRKIDIYDKILAIHPEDVEALTYKADTLLDLGEVRWAYSLTNRAVDLDDKYPLAYWQRACAHTGLNRYDAAIDDIDRAIALSPGLKKDLADEQAFEKLATHHRFKEIIASIPPETTESPRQAMTTS</sequence>
<evidence type="ECO:0000256" key="5">
    <source>
        <dbReference type="SAM" id="Phobius"/>
    </source>
</evidence>
<feature type="transmembrane region" description="Helical" evidence="5">
    <location>
        <begin position="84"/>
        <end position="104"/>
    </location>
</feature>
<keyword evidence="5" id="KW-1133">Transmembrane helix</keyword>
<dbReference type="NCBIfam" id="NF047558">
    <property type="entry name" value="TPR_END_plus"/>
    <property type="match status" value="1"/>
</dbReference>
<gene>
    <name evidence="6" type="ORF">SAMN06296036_10517</name>
</gene>
<dbReference type="Proteomes" id="UP000192907">
    <property type="component" value="Unassembled WGS sequence"/>
</dbReference>
<feature type="repeat" description="TPR" evidence="3">
    <location>
        <begin position="225"/>
        <end position="258"/>
    </location>
</feature>